<organism evidence="1 2">
    <name type="scientific">Lindgomyces ingoldianus</name>
    <dbReference type="NCBI Taxonomy" id="673940"/>
    <lineage>
        <taxon>Eukaryota</taxon>
        <taxon>Fungi</taxon>
        <taxon>Dikarya</taxon>
        <taxon>Ascomycota</taxon>
        <taxon>Pezizomycotina</taxon>
        <taxon>Dothideomycetes</taxon>
        <taxon>Pleosporomycetidae</taxon>
        <taxon>Pleosporales</taxon>
        <taxon>Lindgomycetaceae</taxon>
        <taxon>Lindgomyces</taxon>
    </lineage>
</organism>
<reference evidence="1" key="1">
    <citation type="journal article" date="2020" name="Stud. Mycol.">
        <title>101 Dothideomycetes genomes: a test case for predicting lifestyles and emergence of pathogens.</title>
        <authorList>
            <person name="Haridas S."/>
            <person name="Albert R."/>
            <person name="Binder M."/>
            <person name="Bloem J."/>
            <person name="Labutti K."/>
            <person name="Salamov A."/>
            <person name="Andreopoulos B."/>
            <person name="Baker S."/>
            <person name="Barry K."/>
            <person name="Bills G."/>
            <person name="Bluhm B."/>
            <person name="Cannon C."/>
            <person name="Castanera R."/>
            <person name="Culley D."/>
            <person name="Daum C."/>
            <person name="Ezra D."/>
            <person name="Gonzalez J."/>
            <person name="Henrissat B."/>
            <person name="Kuo A."/>
            <person name="Liang C."/>
            <person name="Lipzen A."/>
            <person name="Lutzoni F."/>
            <person name="Magnuson J."/>
            <person name="Mondo S."/>
            <person name="Nolan M."/>
            <person name="Ohm R."/>
            <person name="Pangilinan J."/>
            <person name="Park H.-J."/>
            <person name="Ramirez L."/>
            <person name="Alfaro M."/>
            <person name="Sun H."/>
            <person name="Tritt A."/>
            <person name="Yoshinaga Y."/>
            <person name="Zwiers L.-H."/>
            <person name="Turgeon B."/>
            <person name="Goodwin S."/>
            <person name="Spatafora J."/>
            <person name="Crous P."/>
            <person name="Grigoriev I."/>
        </authorList>
    </citation>
    <scope>NUCLEOTIDE SEQUENCE</scope>
    <source>
        <strain evidence="1">ATCC 200398</strain>
    </source>
</reference>
<sequence>MDSKKYQFNTSFLDDDRSKSLGRGTRPVDVVFCRSLNCHRADSSFLLAAPLSPHWPPLASKLLSLQQQVTVQPLPLHSHVAIALTLHSARSSPIALPKLHTSSKYYSQASPTSIGPVSTSRKSRRRSHAAKQDAQTKCRIDAEFSVNRRLEG</sequence>
<proteinExistence type="predicted"/>
<accession>A0ACB6R5Y8</accession>
<gene>
    <name evidence="1" type="ORF">BDR25DRAFT_110798</name>
</gene>
<dbReference type="EMBL" id="MU003497">
    <property type="protein sequence ID" value="KAF2474654.1"/>
    <property type="molecule type" value="Genomic_DNA"/>
</dbReference>
<comment type="caution">
    <text evidence="1">The sequence shown here is derived from an EMBL/GenBank/DDBJ whole genome shotgun (WGS) entry which is preliminary data.</text>
</comment>
<protein>
    <submittedName>
        <fullName evidence="1">Uncharacterized protein</fullName>
    </submittedName>
</protein>
<dbReference type="Proteomes" id="UP000799755">
    <property type="component" value="Unassembled WGS sequence"/>
</dbReference>
<evidence type="ECO:0000313" key="1">
    <source>
        <dbReference type="EMBL" id="KAF2474654.1"/>
    </source>
</evidence>
<keyword evidence="2" id="KW-1185">Reference proteome</keyword>
<evidence type="ECO:0000313" key="2">
    <source>
        <dbReference type="Proteomes" id="UP000799755"/>
    </source>
</evidence>
<name>A0ACB6R5Y8_9PLEO</name>